<evidence type="ECO:0000256" key="2">
    <source>
        <dbReference type="ARBA" id="ARBA00007935"/>
    </source>
</evidence>
<dbReference type="AlphaFoldDB" id="A0A1M5XYV0"/>
<keyword evidence="3" id="KW-0813">Transport</keyword>
<proteinExistence type="inferred from homology"/>
<evidence type="ECO:0000256" key="7">
    <source>
        <dbReference type="ARBA" id="ARBA00023136"/>
    </source>
</evidence>
<feature type="transmembrane region" description="Helical" evidence="8">
    <location>
        <begin position="20"/>
        <end position="42"/>
    </location>
</feature>
<feature type="transmembrane region" description="Helical" evidence="8">
    <location>
        <begin position="301"/>
        <end position="319"/>
    </location>
</feature>
<dbReference type="GO" id="GO:0022857">
    <property type="term" value="F:transmembrane transporter activity"/>
    <property type="evidence" value="ECO:0007669"/>
    <property type="project" value="InterPro"/>
</dbReference>
<evidence type="ECO:0000256" key="4">
    <source>
        <dbReference type="ARBA" id="ARBA00022475"/>
    </source>
</evidence>
<name>A0A1M5XYV0_9BACT</name>
<dbReference type="GO" id="GO:0033214">
    <property type="term" value="P:siderophore-iron import into cell"/>
    <property type="evidence" value="ECO:0007669"/>
    <property type="project" value="TreeGrafter"/>
</dbReference>
<dbReference type="SUPFAM" id="SSF81345">
    <property type="entry name" value="ABC transporter involved in vitamin B12 uptake, BtuC"/>
    <property type="match status" value="1"/>
</dbReference>
<feature type="transmembrane region" description="Helical" evidence="8">
    <location>
        <begin position="262"/>
        <end position="289"/>
    </location>
</feature>
<dbReference type="CDD" id="cd06550">
    <property type="entry name" value="TM_ABC_iron-siderophores_like"/>
    <property type="match status" value="1"/>
</dbReference>
<dbReference type="EMBL" id="FQXS01000025">
    <property type="protein sequence ID" value="SHI05007.1"/>
    <property type="molecule type" value="Genomic_DNA"/>
</dbReference>
<accession>A0A1M5XYV0</accession>
<comment type="subcellular location">
    <subcellularLocation>
        <location evidence="1">Cell membrane</location>
        <topology evidence="1">Multi-pass membrane protein</topology>
    </subcellularLocation>
</comment>
<evidence type="ECO:0000313" key="10">
    <source>
        <dbReference type="Proteomes" id="UP000184139"/>
    </source>
</evidence>
<feature type="transmembrane region" description="Helical" evidence="8">
    <location>
        <begin position="104"/>
        <end position="123"/>
    </location>
</feature>
<evidence type="ECO:0000256" key="5">
    <source>
        <dbReference type="ARBA" id="ARBA00022692"/>
    </source>
</evidence>
<feature type="transmembrane region" description="Helical" evidence="8">
    <location>
        <begin position="143"/>
        <end position="165"/>
    </location>
</feature>
<dbReference type="Proteomes" id="UP000184139">
    <property type="component" value="Unassembled WGS sequence"/>
</dbReference>
<evidence type="ECO:0000256" key="1">
    <source>
        <dbReference type="ARBA" id="ARBA00004651"/>
    </source>
</evidence>
<evidence type="ECO:0000313" key="9">
    <source>
        <dbReference type="EMBL" id="SHI05007.1"/>
    </source>
</evidence>
<feature type="transmembrane region" description="Helical" evidence="8">
    <location>
        <begin position="215"/>
        <end position="235"/>
    </location>
</feature>
<dbReference type="OrthoDB" id="9782305at2"/>
<dbReference type="InterPro" id="IPR037294">
    <property type="entry name" value="ABC_BtuC-like"/>
</dbReference>
<dbReference type="PANTHER" id="PTHR30472">
    <property type="entry name" value="FERRIC ENTEROBACTIN TRANSPORT SYSTEM PERMEASE PROTEIN"/>
    <property type="match status" value="1"/>
</dbReference>
<dbReference type="STRING" id="1121409.SAMN02745124_03470"/>
<dbReference type="Pfam" id="PF01032">
    <property type="entry name" value="FecCD"/>
    <property type="match status" value="1"/>
</dbReference>
<evidence type="ECO:0000256" key="8">
    <source>
        <dbReference type="SAM" id="Phobius"/>
    </source>
</evidence>
<gene>
    <name evidence="9" type="ORF">SAMN02745124_03470</name>
</gene>
<sequence>MHLDHGTVPDAYQAYIGRKIGLILLLAIVLLAALLVAVSLGAARLPIADVARALVGAETSHQVEAIVWHIRLPQALAAMASGAGLAVAGAVMQSILRNPLGSPFTLGISHAAAFGAALSVMLLGSGTMSSTSAGAVSITNPYLTTGSAFVFSLLAAALIIAIARLRGATPEIMVLTGVALGALFTAGTMFLQFFADDVQLAAMVFWTFGDTARGSWPELLFITVVLAGCSVYFLLNCWNYNAIDTGDETAKGLGVRVDRLRLLGMLLASLLTAVIIAFLGIIGFIGLIVPHLVRRFIGSDHRFLLPASLLVGALLLLLSDTMARLILMPHVLPVSVLTAFLGAPAFFWLIIRRSNHR</sequence>
<dbReference type="PANTHER" id="PTHR30472:SF25">
    <property type="entry name" value="ABC TRANSPORTER PERMEASE PROTEIN MJ0876-RELATED"/>
    <property type="match status" value="1"/>
</dbReference>
<reference evidence="9 10" key="1">
    <citation type="submission" date="2016-11" db="EMBL/GenBank/DDBJ databases">
        <authorList>
            <person name="Jaros S."/>
            <person name="Januszkiewicz K."/>
            <person name="Wedrychowicz H."/>
        </authorList>
    </citation>
    <scope>NUCLEOTIDE SEQUENCE [LARGE SCALE GENOMIC DNA]</scope>
    <source>
        <strain evidence="9 10">DSM 9705</strain>
    </source>
</reference>
<keyword evidence="4" id="KW-1003">Cell membrane</keyword>
<organism evidence="9 10">
    <name type="scientific">Desulfofustis glycolicus DSM 9705</name>
    <dbReference type="NCBI Taxonomy" id="1121409"/>
    <lineage>
        <taxon>Bacteria</taxon>
        <taxon>Pseudomonadati</taxon>
        <taxon>Thermodesulfobacteriota</taxon>
        <taxon>Desulfobulbia</taxon>
        <taxon>Desulfobulbales</taxon>
        <taxon>Desulfocapsaceae</taxon>
        <taxon>Desulfofustis</taxon>
    </lineage>
</organism>
<keyword evidence="6 8" id="KW-1133">Transmembrane helix</keyword>
<keyword evidence="7 8" id="KW-0472">Membrane</keyword>
<evidence type="ECO:0000256" key="3">
    <source>
        <dbReference type="ARBA" id="ARBA00022448"/>
    </source>
</evidence>
<protein>
    <submittedName>
        <fullName evidence="9">Iron complex transport system permease protein</fullName>
    </submittedName>
</protein>
<dbReference type="Gene3D" id="1.10.3470.10">
    <property type="entry name" value="ABC transporter involved in vitamin B12 uptake, BtuC"/>
    <property type="match status" value="1"/>
</dbReference>
<feature type="transmembrane region" description="Helical" evidence="8">
    <location>
        <begin position="172"/>
        <end position="195"/>
    </location>
</feature>
<dbReference type="RefSeq" id="WP_073378004.1">
    <property type="nucleotide sequence ID" value="NZ_FQXS01000025.1"/>
</dbReference>
<dbReference type="InterPro" id="IPR000522">
    <property type="entry name" value="ABC_transptr_permease_BtuC"/>
</dbReference>
<evidence type="ECO:0000256" key="6">
    <source>
        <dbReference type="ARBA" id="ARBA00022989"/>
    </source>
</evidence>
<feature type="transmembrane region" description="Helical" evidence="8">
    <location>
        <begin position="331"/>
        <end position="351"/>
    </location>
</feature>
<dbReference type="GO" id="GO:0005886">
    <property type="term" value="C:plasma membrane"/>
    <property type="evidence" value="ECO:0007669"/>
    <property type="project" value="UniProtKB-SubCell"/>
</dbReference>
<comment type="similarity">
    <text evidence="2">Belongs to the binding-protein-dependent transport system permease family. FecCD subfamily.</text>
</comment>
<dbReference type="FunFam" id="1.10.3470.10:FF:000001">
    <property type="entry name" value="Vitamin B12 ABC transporter permease BtuC"/>
    <property type="match status" value="1"/>
</dbReference>
<keyword evidence="10" id="KW-1185">Reference proteome</keyword>
<keyword evidence="5 8" id="KW-0812">Transmembrane</keyword>